<dbReference type="OrthoDB" id="5304511at2759"/>
<dbReference type="RefSeq" id="XP_022398232.1">
    <property type="nucleotide sequence ID" value="XM_022549833.1"/>
</dbReference>
<keyword evidence="2" id="KW-1185">Reference proteome</keyword>
<gene>
    <name evidence="1" type="ORF">ASPGLDRAFT_76120</name>
</gene>
<evidence type="ECO:0000313" key="1">
    <source>
        <dbReference type="EMBL" id="OJJ81534.1"/>
    </source>
</evidence>
<dbReference type="GeneID" id="34466093"/>
<protein>
    <submittedName>
        <fullName evidence="1">Uncharacterized protein</fullName>
    </submittedName>
</protein>
<proteinExistence type="predicted"/>
<reference evidence="2" key="1">
    <citation type="journal article" date="2017" name="Genome Biol.">
        <title>Comparative genomics reveals high biological diversity and specific adaptations in the industrially and medically important fungal genus Aspergillus.</title>
        <authorList>
            <person name="de Vries R.P."/>
            <person name="Riley R."/>
            <person name="Wiebenga A."/>
            <person name="Aguilar-Osorio G."/>
            <person name="Amillis S."/>
            <person name="Uchima C.A."/>
            <person name="Anderluh G."/>
            <person name="Asadollahi M."/>
            <person name="Askin M."/>
            <person name="Barry K."/>
            <person name="Battaglia E."/>
            <person name="Bayram O."/>
            <person name="Benocci T."/>
            <person name="Braus-Stromeyer S.A."/>
            <person name="Caldana C."/>
            <person name="Canovas D."/>
            <person name="Cerqueira G.C."/>
            <person name="Chen F."/>
            <person name="Chen W."/>
            <person name="Choi C."/>
            <person name="Clum A."/>
            <person name="Dos Santos R.A."/>
            <person name="Damasio A.R."/>
            <person name="Diallinas G."/>
            <person name="Emri T."/>
            <person name="Fekete E."/>
            <person name="Flipphi M."/>
            <person name="Freyberg S."/>
            <person name="Gallo A."/>
            <person name="Gournas C."/>
            <person name="Habgood R."/>
            <person name="Hainaut M."/>
            <person name="Harispe M.L."/>
            <person name="Henrissat B."/>
            <person name="Hilden K.S."/>
            <person name="Hope R."/>
            <person name="Hossain A."/>
            <person name="Karabika E."/>
            <person name="Karaffa L."/>
            <person name="Karanyi Z."/>
            <person name="Krasevec N."/>
            <person name="Kuo A."/>
            <person name="Kusch H."/>
            <person name="LaButti K."/>
            <person name="Lagendijk E.L."/>
            <person name="Lapidus A."/>
            <person name="Levasseur A."/>
            <person name="Lindquist E."/>
            <person name="Lipzen A."/>
            <person name="Logrieco A.F."/>
            <person name="MacCabe A."/>
            <person name="Maekelae M.R."/>
            <person name="Malavazi I."/>
            <person name="Melin P."/>
            <person name="Meyer V."/>
            <person name="Mielnichuk N."/>
            <person name="Miskei M."/>
            <person name="Molnar A.P."/>
            <person name="Mule G."/>
            <person name="Ngan C.Y."/>
            <person name="Orejas M."/>
            <person name="Orosz E."/>
            <person name="Ouedraogo J.P."/>
            <person name="Overkamp K.M."/>
            <person name="Park H.-S."/>
            <person name="Perrone G."/>
            <person name="Piumi F."/>
            <person name="Punt P.J."/>
            <person name="Ram A.F."/>
            <person name="Ramon A."/>
            <person name="Rauscher S."/>
            <person name="Record E."/>
            <person name="Riano-Pachon D.M."/>
            <person name="Robert V."/>
            <person name="Roehrig J."/>
            <person name="Ruller R."/>
            <person name="Salamov A."/>
            <person name="Salih N.S."/>
            <person name="Samson R.A."/>
            <person name="Sandor E."/>
            <person name="Sanguinetti M."/>
            <person name="Schuetze T."/>
            <person name="Sepcic K."/>
            <person name="Shelest E."/>
            <person name="Sherlock G."/>
            <person name="Sophianopoulou V."/>
            <person name="Squina F.M."/>
            <person name="Sun H."/>
            <person name="Susca A."/>
            <person name="Todd R.B."/>
            <person name="Tsang A."/>
            <person name="Unkles S.E."/>
            <person name="van de Wiele N."/>
            <person name="van Rossen-Uffink D."/>
            <person name="Oliveira J.V."/>
            <person name="Vesth T.C."/>
            <person name="Visser J."/>
            <person name="Yu J.-H."/>
            <person name="Zhou M."/>
            <person name="Andersen M.R."/>
            <person name="Archer D.B."/>
            <person name="Baker S.E."/>
            <person name="Benoit I."/>
            <person name="Brakhage A.A."/>
            <person name="Braus G.H."/>
            <person name="Fischer R."/>
            <person name="Frisvad J.C."/>
            <person name="Goldman G.H."/>
            <person name="Houbraken J."/>
            <person name="Oakley B."/>
            <person name="Pocsi I."/>
            <person name="Scazzocchio C."/>
            <person name="Seiboth B."/>
            <person name="vanKuyk P.A."/>
            <person name="Wortman J."/>
            <person name="Dyer P.S."/>
            <person name="Grigoriev I.V."/>
        </authorList>
    </citation>
    <scope>NUCLEOTIDE SEQUENCE [LARGE SCALE GENOMIC DNA]</scope>
    <source>
        <strain evidence="2">CBS 516.65</strain>
    </source>
</reference>
<dbReference type="STRING" id="1160497.A0A1L9VC87"/>
<dbReference type="EMBL" id="KV878905">
    <property type="protein sequence ID" value="OJJ81534.1"/>
    <property type="molecule type" value="Genomic_DNA"/>
</dbReference>
<accession>A0A1L9VC87</accession>
<evidence type="ECO:0000313" key="2">
    <source>
        <dbReference type="Proteomes" id="UP000184300"/>
    </source>
</evidence>
<dbReference type="VEuPathDB" id="FungiDB:ASPGLDRAFT_76120"/>
<dbReference type="Proteomes" id="UP000184300">
    <property type="component" value="Unassembled WGS sequence"/>
</dbReference>
<dbReference type="AlphaFoldDB" id="A0A1L9VC87"/>
<organism evidence="1 2">
    <name type="scientific">Aspergillus glaucus CBS 516.65</name>
    <dbReference type="NCBI Taxonomy" id="1160497"/>
    <lineage>
        <taxon>Eukaryota</taxon>
        <taxon>Fungi</taxon>
        <taxon>Dikarya</taxon>
        <taxon>Ascomycota</taxon>
        <taxon>Pezizomycotina</taxon>
        <taxon>Eurotiomycetes</taxon>
        <taxon>Eurotiomycetidae</taxon>
        <taxon>Eurotiales</taxon>
        <taxon>Aspergillaceae</taxon>
        <taxon>Aspergillus</taxon>
        <taxon>Aspergillus subgen. Aspergillus</taxon>
    </lineage>
</organism>
<sequence>MSVPLGPEFYQPKLVHDDAPLESVPAEIRHHLLSILDFEGLKQYLLDREHLLSECWREHWVILISLWMLVLFTVWLDPLFKNTHPNNVTQFLQSYKDRRSLSQHPSLKEMFAANELMSILSFHASVIVPLTQRYTDWALVNLANETKHMWVVRALYRFQLYCNLFGVGHDSWERNRWDDDENRDIFRIFPRIFKTWEIEEITCIYTFAMKKFDRVFDDIRWDVHQENPKFEEQFRPPTPEGAFDFDSSWTREILLDGTISCGLKLLKHVLFEIKDHAHLPTANFQDNALDSVTEELRLQELRDLGQEWQSPPPFRCDSIGHSSLPWTLTSMAKLLVTTDLYPSEKEHGIRFWGHMMWDAARLEYTGAKGVLLRKQKGCWGDQEWDPLDHI</sequence>
<name>A0A1L9VC87_ASPGL</name>